<dbReference type="Gene3D" id="1.10.10.60">
    <property type="entry name" value="Homeodomain-like"/>
    <property type="match status" value="1"/>
</dbReference>
<protein>
    <submittedName>
        <fullName evidence="5">AraC family transcriptional regulator</fullName>
    </submittedName>
</protein>
<dbReference type="PROSITE" id="PS01124">
    <property type="entry name" value="HTH_ARAC_FAMILY_2"/>
    <property type="match status" value="1"/>
</dbReference>
<organism evidence="5 6">
    <name type="scientific">Acinetobacter terrae</name>
    <dbReference type="NCBI Taxonomy" id="2731247"/>
    <lineage>
        <taxon>Bacteria</taxon>
        <taxon>Pseudomonadati</taxon>
        <taxon>Pseudomonadota</taxon>
        <taxon>Gammaproteobacteria</taxon>
        <taxon>Moraxellales</taxon>
        <taxon>Moraxellaceae</taxon>
        <taxon>Acinetobacter</taxon>
        <taxon>Acinetobacter Taxon 24</taxon>
    </lineage>
</organism>
<dbReference type="GO" id="GO:0000976">
    <property type="term" value="F:transcription cis-regulatory region binding"/>
    <property type="evidence" value="ECO:0007669"/>
    <property type="project" value="TreeGrafter"/>
</dbReference>
<dbReference type="RefSeq" id="WP_131272150.1">
    <property type="nucleotide sequence ID" value="NZ_SJOA01000031.1"/>
</dbReference>
<dbReference type="SUPFAM" id="SSF46689">
    <property type="entry name" value="Homeodomain-like"/>
    <property type="match status" value="1"/>
</dbReference>
<dbReference type="EMBL" id="SJOA01000031">
    <property type="protein sequence ID" value="TCB54788.1"/>
    <property type="molecule type" value="Genomic_DNA"/>
</dbReference>
<dbReference type="Pfam" id="PF12625">
    <property type="entry name" value="Arabinose_bd"/>
    <property type="match status" value="1"/>
</dbReference>
<dbReference type="InterPro" id="IPR009057">
    <property type="entry name" value="Homeodomain-like_sf"/>
</dbReference>
<evidence type="ECO:0000256" key="3">
    <source>
        <dbReference type="ARBA" id="ARBA00023163"/>
    </source>
</evidence>
<dbReference type="InterPro" id="IPR018060">
    <property type="entry name" value="HTH_AraC"/>
</dbReference>
<dbReference type="GO" id="GO:0003700">
    <property type="term" value="F:DNA-binding transcription factor activity"/>
    <property type="evidence" value="ECO:0007669"/>
    <property type="project" value="InterPro"/>
</dbReference>
<dbReference type="GO" id="GO:0005829">
    <property type="term" value="C:cytosol"/>
    <property type="evidence" value="ECO:0007669"/>
    <property type="project" value="TreeGrafter"/>
</dbReference>
<name>A0A4R0EEW6_9GAMM</name>
<evidence type="ECO:0000256" key="2">
    <source>
        <dbReference type="ARBA" id="ARBA00023125"/>
    </source>
</evidence>
<proteinExistence type="predicted"/>
<evidence type="ECO:0000259" key="4">
    <source>
        <dbReference type="PROSITE" id="PS01124"/>
    </source>
</evidence>
<dbReference type="Proteomes" id="UP000291380">
    <property type="component" value="Unassembled WGS sequence"/>
</dbReference>
<dbReference type="PRINTS" id="PR00032">
    <property type="entry name" value="HTHARAC"/>
</dbReference>
<dbReference type="Pfam" id="PF12833">
    <property type="entry name" value="HTH_18"/>
    <property type="match status" value="1"/>
</dbReference>
<accession>A0A4R0EEW6</accession>
<evidence type="ECO:0000313" key="6">
    <source>
        <dbReference type="Proteomes" id="UP000291380"/>
    </source>
</evidence>
<dbReference type="InterPro" id="IPR020449">
    <property type="entry name" value="Tscrpt_reg_AraC-type_HTH"/>
</dbReference>
<evidence type="ECO:0000313" key="5">
    <source>
        <dbReference type="EMBL" id="TCB54788.1"/>
    </source>
</evidence>
<keyword evidence="3" id="KW-0804">Transcription</keyword>
<dbReference type="PANTHER" id="PTHR47894">
    <property type="entry name" value="HTH-TYPE TRANSCRIPTIONAL REGULATOR GADX"/>
    <property type="match status" value="1"/>
</dbReference>
<feature type="domain" description="HTH araC/xylS-type" evidence="4">
    <location>
        <begin position="244"/>
        <end position="342"/>
    </location>
</feature>
<dbReference type="InterPro" id="IPR032687">
    <property type="entry name" value="AraC-type_N"/>
</dbReference>
<gene>
    <name evidence="5" type="ORF">E0H85_15740</name>
</gene>
<comment type="caution">
    <text evidence="5">The sequence shown here is derived from an EMBL/GenBank/DDBJ whole genome shotgun (WGS) entry which is preliminary data.</text>
</comment>
<dbReference type="AlphaFoldDB" id="A0A4R0EEW6"/>
<keyword evidence="1" id="KW-0805">Transcription regulation</keyword>
<keyword evidence="2" id="KW-0238">DNA-binding</keyword>
<sequence length="345" mass="40090">MSSMMQHTNKAMNIGVLSSVIVDLEDSIRLLGVDPKPVLSHFSMIRSDLKTIHKISLNDFCQAINIAEHLTGHENFALYYGARCKLNSLGLLGYLFQNSATLFDGLKAFVEYFPYHQEFSEMQLISVGDYYRLDYQVDRNYLYDRRADAEISLAMFCNLIRQVLGEKWKPIRVGFEHMQPTQISEHQQFFGSELIFNYAQNSIYIRAEELKKPIIGADPFLFEIIKKTLVQDGFSLSEHERFLKQVDLIIEQKIAFGIPHIEEVAAELVMPVWTFKRKLAQMNTKFSEIVEARQKKAALHYLEYSQDNISEIAYQLGYTDISSFSKAFHRWYGQSPKLWRAQHQL</sequence>
<dbReference type="SMART" id="SM00342">
    <property type="entry name" value="HTH_ARAC"/>
    <property type="match status" value="1"/>
</dbReference>
<evidence type="ECO:0000256" key="1">
    <source>
        <dbReference type="ARBA" id="ARBA00023015"/>
    </source>
</evidence>
<dbReference type="PANTHER" id="PTHR47894:SF4">
    <property type="entry name" value="HTH-TYPE TRANSCRIPTIONAL REGULATOR GADX"/>
    <property type="match status" value="1"/>
</dbReference>
<dbReference type="OrthoDB" id="5740883at2"/>
<reference evidence="5 6" key="1">
    <citation type="submission" date="2019-02" db="EMBL/GenBank/DDBJ databases">
        <title>High diversity of culturable Acinetobacter species in natural soil and water ecosystems.</title>
        <authorList>
            <person name="Radolfova-Krizova L."/>
            <person name="Nemec A."/>
        </authorList>
    </citation>
    <scope>NUCLEOTIDE SEQUENCE [LARGE SCALE GENOMIC DNA]</scope>
    <source>
        <strain evidence="5 6">ANC 4281</strain>
    </source>
</reference>